<evidence type="ECO:0000313" key="3">
    <source>
        <dbReference type="Proteomes" id="UP000485058"/>
    </source>
</evidence>
<name>A0A699ZII2_HAELA</name>
<dbReference type="EMBL" id="BLLF01001445">
    <property type="protein sequence ID" value="GFH19339.1"/>
    <property type="molecule type" value="Genomic_DNA"/>
</dbReference>
<feature type="non-terminal residue" evidence="2">
    <location>
        <position position="1"/>
    </location>
</feature>
<sequence length="86" mass="9714">MAKKQRNGTDKQKKDPAKLKASHSPQGKQRQERRNDWGTKRRQVAAPALCALVYSQPRNVHQWAVFACTKSLVSPLVAASGHYWSE</sequence>
<keyword evidence="3" id="KW-1185">Reference proteome</keyword>
<evidence type="ECO:0000256" key="1">
    <source>
        <dbReference type="SAM" id="MobiDB-lite"/>
    </source>
</evidence>
<feature type="compositionally biased region" description="Basic and acidic residues" evidence="1">
    <location>
        <begin position="7"/>
        <end position="18"/>
    </location>
</feature>
<accession>A0A699ZII2</accession>
<dbReference type="Proteomes" id="UP000485058">
    <property type="component" value="Unassembled WGS sequence"/>
</dbReference>
<comment type="caution">
    <text evidence="2">The sequence shown here is derived from an EMBL/GenBank/DDBJ whole genome shotgun (WGS) entry which is preliminary data.</text>
</comment>
<proteinExistence type="predicted"/>
<organism evidence="2 3">
    <name type="scientific">Haematococcus lacustris</name>
    <name type="common">Green alga</name>
    <name type="synonym">Haematococcus pluvialis</name>
    <dbReference type="NCBI Taxonomy" id="44745"/>
    <lineage>
        <taxon>Eukaryota</taxon>
        <taxon>Viridiplantae</taxon>
        <taxon>Chlorophyta</taxon>
        <taxon>core chlorophytes</taxon>
        <taxon>Chlorophyceae</taxon>
        <taxon>CS clade</taxon>
        <taxon>Chlamydomonadales</taxon>
        <taxon>Haematococcaceae</taxon>
        <taxon>Haematococcus</taxon>
    </lineage>
</organism>
<reference evidence="2 3" key="1">
    <citation type="submission" date="2020-02" db="EMBL/GenBank/DDBJ databases">
        <title>Draft genome sequence of Haematococcus lacustris strain NIES-144.</title>
        <authorList>
            <person name="Morimoto D."/>
            <person name="Nakagawa S."/>
            <person name="Yoshida T."/>
            <person name="Sawayama S."/>
        </authorList>
    </citation>
    <scope>NUCLEOTIDE SEQUENCE [LARGE SCALE GENOMIC DNA]</scope>
    <source>
        <strain evidence="2 3">NIES-144</strain>
    </source>
</reference>
<dbReference type="AlphaFoldDB" id="A0A699ZII2"/>
<evidence type="ECO:0000313" key="2">
    <source>
        <dbReference type="EMBL" id="GFH19339.1"/>
    </source>
</evidence>
<feature type="compositionally biased region" description="Basic and acidic residues" evidence="1">
    <location>
        <begin position="29"/>
        <end position="39"/>
    </location>
</feature>
<feature type="region of interest" description="Disordered" evidence="1">
    <location>
        <begin position="1"/>
        <end position="41"/>
    </location>
</feature>
<gene>
    <name evidence="2" type="ORF">HaLaN_16274</name>
</gene>
<protein>
    <submittedName>
        <fullName evidence="2">Uncharacterized protein</fullName>
    </submittedName>
</protein>